<reference evidence="1 2" key="1">
    <citation type="journal article" date="2019" name="ISME J.">
        <title>Candidatus Macondimonas diazotrophica, a novel gammaproteobacterial genus dominating crude-oil-contaminated coastal sediments.</title>
        <authorList>
            <person name="Karthikeyan S."/>
            <person name="Konstantinidis K."/>
        </authorList>
    </citation>
    <scope>NUCLEOTIDE SEQUENCE [LARGE SCALE GENOMIC DNA]</scope>
    <source>
        <strain evidence="1 2">KTK01</strain>
    </source>
</reference>
<dbReference type="OrthoDB" id="9790469at2"/>
<organism evidence="1 2">
    <name type="scientific">Candidatus Macondimonas diazotrophica</name>
    <dbReference type="NCBI Taxonomy" id="2305248"/>
    <lineage>
        <taxon>Bacteria</taxon>
        <taxon>Pseudomonadati</taxon>
        <taxon>Pseudomonadota</taxon>
        <taxon>Gammaproteobacteria</taxon>
        <taxon>Chromatiales</taxon>
        <taxon>Ectothiorhodospiraceae</taxon>
        <taxon>Candidatus Macondimonas</taxon>
    </lineage>
</organism>
<dbReference type="InterPro" id="IPR008912">
    <property type="entry name" value="Uncharacterised_CoxE"/>
</dbReference>
<name>A0A4Z0F781_9GAMM</name>
<accession>A0A4Z0F781</accession>
<dbReference type="PANTHER" id="PTHR39338:SF5">
    <property type="entry name" value="BLR6139 PROTEIN"/>
    <property type="match status" value="1"/>
</dbReference>
<dbReference type="RefSeq" id="WP_135282704.1">
    <property type="nucleotide sequence ID" value="NZ_SRIO01000021.1"/>
</dbReference>
<dbReference type="AlphaFoldDB" id="A0A4Z0F781"/>
<proteinExistence type="predicted"/>
<dbReference type="InterPro" id="IPR011195">
    <property type="entry name" value="UCP010256"/>
</dbReference>
<dbReference type="Pfam" id="PF05762">
    <property type="entry name" value="VWA_CoxE"/>
    <property type="match status" value="1"/>
</dbReference>
<dbReference type="PIRSF" id="PIRSF010256">
    <property type="entry name" value="CoxE_vWa"/>
    <property type="match status" value="1"/>
</dbReference>
<protein>
    <submittedName>
        <fullName evidence="1">VWA domain-containing protein</fullName>
    </submittedName>
</protein>
<dbReference type="InterPro" id="IPR036465">
    <property type="entry name" value="vWFA_dom_sf"/>
</dbReference>
<dbReference type="SUPFAM" id="SSF53300">
    <property type="entry name" value="vWA-like"/>
    <property type="match status" value="1"/>
</dbReference>
<dbReference type="PANTHER" id="PTHR39338">
    <property type="entry name" value="BLL5662 PROTEIN-RELATED"/>
    <property type="match status" value="1"/>
</dbReference>
<dbReference type="Proteomes" id="UP000297890">
    <property type="component" value="Unassembled WGS sequence"/>
</dbReference>
<comment type="caution">
    <text evidence="1">The sequence shown here is derived from an EMBL/GenBank/DDBJ whole genome shotgun (WGS) entry which is preliminary data.</text>
</comment>
<sequence>MDRVLADFIQAVRGAQVRVSVAEALEAHEVVRVLGYGDREVLREGLGVTLAKTVDEKARFFAAFDRYFTAEAFADADHQDYLATDEGAIAPESESEASTLVEQLLRGDRAGLMSSLREAVREVGVSEMTLFTQRGVVMQRLTARMGLDRLDQELAQLERSGQGSSDRARRLREGRAYLIDQMKTFVQQQVALYTGASGEALREQALSERRLNKLEEDDIARMTELTQRLARRLARQHARRARRARRGQLDVRRTLRRNMGFDGELFNIHWRRIRVDRPRVVVICDVSRSVSDYTRFLLLFLHSLSEVMDRIRSFTFCADVVEVTDIFDEQPVATALEAAQAAAPVGPTDYGRTLAHLVERHLDAFTPRTTVLFLGDARNNLGDPRADLLKLIGQRSRHLIWLNPEPFVTWNTGDSIIATYQPLCHVVRECATLKQLEEAVNQMLRLTTRAV</sequence>
<evidence type="ECO:0000313" key="1">
    <source>
        <dbReference type="EMBL" id="TFZ81519.1"/>
    </source>
</evidence>
<dbReference type="EMBL" id="SRIO01000021">
    <property type="protein sequence ID" value="TFZ81519.1"/>
    <property type="molecule type" value="Genomic_DNA"/>
</dbReference>
<gene>
    <name evidence="1" type="ORF">E4680_12240</name>
</gene>
<keyword evidence="2" id="KW-1185">Reference proteome</keyword>
<evidence type="ECO:0000313" key="2">
    <source>
        <dbReference type="Proteomes" id="UP000297890"/>
    </source>
</evidence>